<comment type="subunit">
    <text evidence="9 10">Homodimer. Probably interacts with PlsY.</text>
</comment>
<dbReference type="GO" id="GO:0006633">
    <property type="term" value="P:fatty acid biosynthetic process"/>
    <property type="evidence" value="ECO:0007669"/>
    <property type="project" value="UniProtKB-UniRule"/>
</dbReference>
<keyword evidence="13" id="KW-1185">Reference proteome</keyword>
<keyword evidence="6 10" id="KW-0594">Phospholipid biosynthesis</keyword>
<dbReference type="InterPro" id="IPR003664">
    <property type="entry name" value="FA_synthesis"/>
</dbReference>
<reference evidence="12" key="1">
    <citation type="journal article" date="2014" name="Int. J. Syst. Evol. Microbiol.">
        <title>Complete genome sequence of Corynebacterium casei LMG S-19264T (=DSM 44701T), isolated from a smear-ripened cheese.</title>
        <authorList>
            <consortium name="US DOE Joint Genome Institute (JGI-PGF)"/>
            <person name="Walter F."/>
            <person name="Albersmeier A."/>
            <person name="Kalinowski J."/>
            <person name="Ruckert C."/>
        </authorList>
    </citation>
    <scope>NUCLEOTIDE SEQUENCE</scope>
    <source>
        <strain evidence="12">CGMCC 1.12921</strain>
    </source>
</reference>
<organism evidence="12 13">
    <name type="scientific">Aquisalinus flavus</name>
    <dbReference type="NCBI Taxonomy" id="1526572"/>
    <lineage>
        <taxon>Bacteria</taxon>
        <taxon>Pseudomonadati</taxon>
        <taxon>Pseudomonadota</taxon>
        <taxon>Alphaproteobacteria</taxon>
        <taxon>Parvularculales</taxon>
        <taxon>Parvularculaceae</taxon>
        <taxon>Aquisalinus</taxon>
    </lineage>
</organism>
<reference evidence="12" key="2">
    <citation type="submission" date="2020-09" db="EMBL/GenBank/DDBJ databases">
        <authorList>
            <person name="Sun Q."/>
            <person name="Zhou Y."/>
        </authorList>
    </citation>
    <scope>NUCLEOTIDE SEQUENCE</scope>
    <source>
        <strain evidence="12">CGMCC 1.12921</strain>
    </source>
</reference>
<dbReference type="SUPFAM" id="SSF53659">
    <property type="entry name" value="Isocitrate/Isopropylmalate dehydrogenase-like"/>
    <property type="match status" value="1"/>
</dbReference>
<dbReference type="Proteomes" id="UP000613582">
    <property type="component" value="Unassembled WGS sequence"/>
</dbReference>
<dbReference type="UniPathway" id="UPA00085"/>
<evidence type="ECO:0000256" key="2">
    <source>
        <dbReference type="ARBA" id="ARBA00022490"/>
    </source>
</evidence>
<proteinExistence type="inferred from homology"/>
<dbReference type="PIRSF" id="PIRSF002465">
    <property type="entry name" value="Phsphlp_syn_PlsX"/>
    <property type="match status" value="1"/>
</dbReference>
<dbReference type="GO" id="GO:0008654">
    <property type="term" value="P:phospholipid biosynthetic process"/>
    <property type="evidence" value="ECO:0007669"/>
    <property type="project" value="UniProtKB-KW"/>
</dbReference>
<dbReference type="EMBL" id="BMGH01000001">
    <property type="protein sequence ID" value="GGD03108.1"/>
    <property type="molecule type" value="Genomic_DNA"/>
</dbReference>
<dbReference type="GO" id="GO:0005737">
    <property type="term" value="C:cytoplasm"/>
    <property type="evidence" value="ECO:0007669"/>
    <property type="project" value="UniProtKB-SubCell"/>
</dbReference>
<name>A0A8J2V6C9_9PROT</name>
<keyword evidence="7 10" id="KW-1208">Phospholipid metabolism</keyword>
<gene>
    <name evidence="10 12" type="primary">plsX</name>
    <name evidence="12" type="ORF">GCM10011342_10130</name>
</gene>
<evidence type="ECO:0000256" key="3">
    <source>
        <dbReference type="ARBA" id="ARBA00022516"/>
    </source>
</evidence>
<dbReference type="PANTHER" id="PTHR30100">
    <property type="entry name" value="FATTY ACID/PHOSPHOLIPID SYNTHESIS PROTEIN PLSX"/>
    <property type="match status" value="1"/>
</dbReference>
<evidence type="ECO:0000256" key="5">
    <source>
        <dbReference type="ARBA" id="ARBA00023098"/>
    </source>
</evidence>
<evidence type="ECO:0000256" key="6">
    <source>
        <dbReference type="ARBA" id="ARBA00023209"/>
    </source>
</evidence>
<evidence type="ECO:0000256" key="9">
    <source>
        <dbReference type="ARBA" id="ARBA00046608"/>
    </source>
</evidence>
<evidence type="ECO:0000256" key="8">
    <source>
        <dbReference type="ARBA" id="ARBA00024069"/>
    </source>
</evidence>
<keyword evidence="4 10" id="KW-0808">Transferase</keyword>
<evidence type="ECO:0000256" key="7">
    <source>
        <dbReference type="ARBA" id="ARBA00023264"/>
    </source>
</evidence>
<dbReference type="InterPro" id="IPR012281">
    <property type="entry name" value="Phospholipid_synth_PlsX-like"/>
</dbReference>
<dbReference type="NCBIfam" id="TIGR00182">
    <property type="entry name" value="plsX"/>
    <property type="match status" value="1"/>
</dbReference>
<comment type="catalytic activity">
    <reaction evidence="1 10">
        <text>a fatty acyl-[ACP] + phosphate = an acyl phosphate + holo-[ACP]</text>
        <dbReference type="Rhea" id="RHEA:42292"/>
        <dbReference type="Rhea" id="RHEA-COMP:9685"/>
        <dbReference type="Rhea" id="RHEA-COMP:14125"/>
        <dbReference type="ChEBI" id="CHEBI:43474"/>
        <dbReference type="ChEBI" id="CHEBI:59918"/>
        <dbReference type="ChEBI" id="CHEBI:64479"/>
        <dbReference type="ChEBI" id="CHEBI:138651"/>
        <dbReference type="EC" id="2.3.1.274"/>
    </reaction>
</comment>
<comment type="subcellular location">
    <subcellularLocation>
        <location evidence="10">Cytoplasm</location>
    </subcellularLocation>
    <text evidence="10">Associated with the membrane possibly through PlsY.</text>
</comment>
<dbReference type="PANTHER" id="PTHR30100:SF1">
    <property type="entry name" value="PHOSPHATE ACYLTRANSFERASE"/>
    <property type="match status" value="1"/>
</dbReference>
<dbReference type="EC" id="2.3.1.274" evidence="8 10"/>
<comment type="caution">
    <text evidence="12">The sequence shown here is derived from an EMBL/GenBank/DDBJ whole genome shotgun (WGS) entry which is preliminary data.</text>
</comment>
<sequence length="363" mass="38105">MTTDLSIAVDVMGGDGGLSAMLNGCAKALNEGLKSRLVLVGNEAELRRIIAEEKIAFPDGRYDIIHADGVITMDDKPSQAVRRGRNTSMWNAIKTVKEGQTAAVVSCGNTGALMAMSVMQLRMIEGVDRPAITALWPTMKDGKTVVLDVGANVEATAEQLVQFAIMGEAYYRAMTGKAKPVVGLLNVGAEELKGHELIRTAALTLRDADPEMEFAGFVEGDDIAKGTVDVVVTDGFTGNIALKAAEGTARMIAGWVREAVTSNLAAKLGALLMYGGLSKMRSKANPSNVNGAPLLGLNGLVIKSHGGADAEGVASALKVADSLVRQPFQDEIKSTIAKVKARAEKLPPASETDDSGEPREAVV</sequence>
<dbReference type="HAMAP" id="MF_00019">
    <property type="entry name" value="PlsX"/>
    <property type="match status" value="1"/>
</dbReference>
<accession>A0A8J2V6C9</accession>
<keyword evidence="12" id="KW-0012">Acyltransferase</keyword>
<keyword evidence="5 10" id="KW-0443">Lipid metabolism</keyword>
<protein>
    <recommendedName>
        <fullName evidence="8 10">Phosphate acyltransferase</fullName>
        <ecNumber evidence="8 10">2.3.1.274</ecNumber>
    </recommendedName>
    <alternativeName>
        <fullName evidence="10">Acyl-ACP phosphotransacylase</fullName>
    </alternativeName>
    <alternativeName>
        <fullName evidence="10">Acyl-[acyl-carrier-protein]--phosphate acyltransferase</fullName>
    </alternativeName>
    <alternativeName>
        <fullName evidence="10">Phosphate-acyl-ACP acyltransferase</fullName>
    </alternativeName>
</protein>
<feature type="region of interest" description="Disordered" evidence="11">
    <location>
        <begin position="341"/>
        <end position="363"/>
    </location>
</feature>
<dbReference type="RefSeq" id="WP_188160187.1">
    <property type="nucleotide sequence ID" value="NZ_BMGH01000001.1"/>
</dbReference>
<comment type="function">
    <text evidence="10">Catalyzes the reversible formation of acyl-phosphate (acyl-PO(4)) from acyl-[acyl-carrier-protein] (acyl-ACP). This enzyme utilizes acyl-ACP as fatty acyl donor, but not acyl-CoA.</text>
</comment>
<evidence type="ECO:0000256" key="4">
    <source>
        <dbReference type="ARBA" id="ARBA00022679"/>
    </source>
</evidence>
<evidence type="ECO:0000256" key="10">
    <source>
        <dbReference type="HAMAP-Rule" id="MF_00019"/>
    </source>
</evidence>
<dbReference type="Pfam" id="PF02504">
    <property type="entry name" value="FA_synthesis"/>
    <property type="match status" value="1"/>
</dbReference>
<dbReference type="AlphaFoldDB" id="A0A8J2V6C9"/>
<evidence type="ECO:0000256" key="1">
    <source>
        <dbReference type="ARBA" id="ARBA00001232"/>
    </source>
</evidence>
<comment type="similarity">
    <text evidence="10">Belongs to the PlsX family.</text>
</comment>
<dbReference type="GO" id="GO:0043811">
    <property type="term" value="F:phosphate:acyl-[acyl carrier protein] acyltransferase activity"/>
    <property type="evidence" value="ECO:0007669"/>
    <property type="project" value="UniProtKB-UniRule"/>
</dbReference>
<keyword evidence="2 10" id="KW-0963">Cytoplasm</keyword>
<dbReference type="Gene3D" id="3.40.718.10">
    <property type="entry name" value="Isopropylmalate Dehydrogenase"/>
    <property type="match status" value="1"/>
</dbReference>
<comment type="pathway">
    <text evidence="10">Lipid metabolism; phospholipid metabolism.</text>
</comment>
<evidence type="ECO:0000313" key="12">
    <source>
        <dbReference type="EMBL" id="GGD03108.1"/>
    </source>
</evidence>
<evidence type="ECO:0000256" key="11">
    <source>
        <dbReference type="SAM" id="MobiDB-lite"/>
    </source>
</evidence>
<evidence type="ECO:0000313" key="13">
    <source>
        <dbReference type="Proteomes" id="UP000613582"/>
    </source>
</evidence>
<keyword evidence="3 10" id="KW-0444">Lipid biosynthesis</keyword>